<feature type="domain" description="HTH cro/C1-type" evidence="1">
    <location>
        <begin position="34"/>
        <end position="90"/>
    </location>
</feature>
<dbReference type="Pfam" id="PF13560">
    <property type="entry name" value="HTH_31"/>
    <property type="match status" value="1"/>
</dbReference>
<dbReference type="RefSeq" id="WP_343974547.1">
    <property type="nucleotide sequence ID" value="NZ_BAAAJG010000007.1"/>
</dbReference>
<comment type="caution">
    <text evidence="2">The sequence shown here is derived from an EMBL/GenBank/DDBJ whole genome shotgun (WGS) entry which is preliminary data.</text>
</comment>
<evidence type="ECO:0000313" key="2">
    <source>
        <dbReference type="EMBL" id="MFD1531955.1"/>
    </source>
</evidence>
<evidence type="ECO:0000313" key="3">
    <source>
        <dbReference type="Proteomes" id="UP001597145"/>
    </source>
</evidence>
<protein>
    <submittedName>
        <fullName evidence="2">Multiprotein-bridging factor 1 family protein</fullName>
    </submittedName>
</protein>
<dbReference type="SMART" id="SM00530">
    <property type="entry name" value="HTH_XRE"/>
    <property type="match status" value="1"/>
</dbReference>
<reference evidence="3" key="1">
    <citation type="journal article" date="2019" name="Int. J. Syst. Evol. Microbiol.">
        <title>The Global Catalogue of Microorganisms (GCM) 10K type strain sequencing project: providing services to taxonomists for standard genome sequencing and annotation.</title>
        <authorList>
            <consortium name="The Broad Institute Genomics Platform"/>
            <consortium name="The Broad Institute Genome Sequencing Center for Infectious Disease"/>
            <person name="Wu L."/>
            <person name="Ma J."/>
        </authorList>
    </citation>
    <scope>NUCLEOTIDE SEQUENCE [LARGE SCALE GENOMIC DNA]</scope>
    <source>
        <strain evidence="3">JCM 12165</strain>
    </source>
</reference>
<dbReference type="Gene3D" id="1.10.260.40">
    <property type="entry name" value="lambda repressor-like DNA-binding domains"/>
    <property type="match status" value="1"/>
</dbReference>
<dbReference type="InterPro" id="IPR001387">
    <property type="entry name" value="Cro/C1-type_HTH"/>
</dbReference>
<proteinExistence type="predicted"/>
<dbReference type="InterPro" id="IPR011990">
    <property type="entry name" value="TPR-like_helical_dom_sf"/>
</dbReference>
<dbReference type="Proteomes" id="UP001597145">
    <property type="component" value="Unassembled WGS sequence"/>
</dbReference>
<dbReference type="SUPFAM" id="SSF47413">
    <property type="entry name" value="lambda repressor-like DNA-binding domains"/>
    <property type="match status" value="1"/>
</dbReference>
<dbReference type="CDD" id="cd00093">
    <property type="entry name" value="HTH_XRE"/>
    <property type="match status" value="1"/>
</dbReference>
<dbReference type="Gene3D" id="1.25.40.10">
    <property type="entry name" value="Tetratricopeptide repeat domain"/>
    <property type="match status" value="1"/>
</dbReference>
<dbReference type="PROSITE" id="PS50943">
    <property type="entry name" value="HTH_CROC1"/>
    <property type="match status" value="1"/>
</dbReference>
<dbReference type="EMBL" id="JBHUCP010000016">
    <property type="protein sequence ID" value="MFD1531955.1"/>
    <property type="molecule type" value="Genomic_DNA"/>
</dbReference>
<gene>
    <name evidence="2" type="ORF">ACFSCY_21215</name>
</gene>
<organism evidence="2 3">
    <name type="scientific">Pseudonocardia aurantiaca</name>
    <dbReference type="NCBI Taxonomy" id="75290"/>
    <lineage>
        <taxon>Bacteria</taxon>
        <taxon>Bacillati</taxon>
        <taxon>Actinomycetota</taxon>
        <taxon>Actinomycetes</taxon>
        <taxon>Pseudonocardiales</taxon>
        <taxon>Pseudonocardiaceae</taxon>
        <taxon>Pseudonocardia</taxon>
    </lineage>
</organism>
<dbReference type="SUPFAM" id="SSF48452">
    <property type="entry name" value="TPR-like"/>
    <property type="match status" value="1"/>
</dbReference>
<dbReference type="InterPro" id="IPR010982">
    <property type="entry name" value="Lambda_DNA-bd_dom_sf"/>
</dbReference>
<name>A0ABW4FMX1_9PSEU</name>
<accession>A0ABW4FMX1</accession>
<keyword evidence="3" id="KW-1185">Reference proteome</keyword>
<evidence type="ECO:0000259" key="1">
    <source>
        <dbReference type="PROSITE" id="PS50943"/>
    </source>
</evidence>
<sequence>MRSSTDVMLRERRGLATGKLDPQASPAALFGAELRSMREDKQLTLAELGRLVHVGPDMLRKIEKAHRRAQTDLVDKLDAVLDANGKLKRLAADIVADTRGQWAPPELNLPAEAAVPVLRGVVDAARNGDHAMNAGAEIGLIVAHAEAAERVIRQVDRSLRPDLSRTIGEAYQLAGWMSFDQGMPARAETLFERARKWAERTSDIQLVAYILGPNLSFVATYTGQSALGVERAYGALGWARRSENHRLTAFTLTIAARAHARLRETRLCLDLLDQASDELQQHASTEDDKSWLAVFDQAALDGHRGSCLLDLGLPDRAVAPLQDQSSAGDSRFVRNRVIWQLDRADAHLRMGKIDEACHDLDVAMAMPSGSVTPRVLRRFRAVDIQLREYAMTDRVGEARERLRGLIAANA</sequence>